<dbReference type="InterPro" id="IPR011330">
    <property type="entry name" value="Glyco_hydro/deAcase_b/a-brl"/>
</dbReference>
<evidence type="ECO:0000313" key="5">
    <source>
        <dbReference type="Proteomes" id="UP000287156"/>
    </source>
</evidence>
<evidence type="ECO:0000313" key="4">
    <source>
        <dbReference type="EMBL" id="RST72558.1"/>
    </source>
</evidence>
<dbReference type="Pfam" id="PF12799">
    <property type="entry name" value="LRR_4"/>
    <property type="match status" value="1"/>
</dbReference>
<dbReference type="GO" id="GO:0016810">
    <property type="term" value="F:hydrolase activity, acting on carbon-nitrogen (but not peptide) bonds"/>
    <property type="evidence" value="ECO:0007669"/>
    <property type="project" value="InterPro"/>
</dbReference>
<organism evidence="4 5">
    <name type="scientific">Siminovitchia acidinfaciens</name>
    <dbReference type="NCBI Taxonomy" id="2321395"/>
    <lineage>
        <taxon>Bacteria</taxon>
        <taxon>Bacillati</taxon>
        <taxon>Bacillota</taxon>
        <taxon>Bacilli</taxon>
        <taxon>Bacillales</taxon>
        <taxon>Bacillaceae</taxon>
        <taxon>Siminovitchia</taxon>
    </lineage>
</organism>
<keyword evidence="5" id="KW-1185">Reference proteome</keyword>
<dbReference type="InterPro" id="IPR002509">
    <property type="entry name" value="NODB_dom"/>
</dbReference>
<proteinExistence type="predicted"/>
<dbReference type="EMBL" id="QYTV02000008">
    <property type="protein sequence ID" value="RST72558.1"/>
    <property type="molecule type" value="Genomic_DNA"/>
</dbReference>
<dbReference type="InterPro" id="IPR001611">
    <property type="entry name" value="Leu-rich_rpt"/>
</dbReference>
<dbReference type="Gene3D" id="3.20.20.370">
    <property type="entry name" value="Glycoside hydrolase/deacetylase"/>
    <property type="match status" value="1"/>
</dbReference>
<protein>
    <submittedName>
        <fullName evidence="4">Polysaccharide deacetylase</fullName>
    </submittedName>
</protein>
<dbReference type="InterPro" id="IPR050836">
    <property type="entry name" value="SDS22/Internalin_LRR"/>
</dbReference>
<dbReference type="Pfam" id="PF01522">
    <property type="entry name" value="Polysacc_deac_1"/>
    <property type="match status" value="1"/>
</dbReference>
<evidence type="ECO:0000256" key="2">
    <source>
        <dbReference type="ARBA" id="ARBA00022737"/>
    </source>
</evidence>
<dbReference type="AlphaFoldDB" id="A0A429XW16"/>
<name>A0A429XW16_9BACI</name>
<dbReference type="SUPFAM" id="SSF88713">
    <property type="entry name" value="Glycoside hydrolase/deacetylase"/>
    <property type="match status" value="1"/>
</dbReference>
<accession>A0A429XW16</accession>
<keyword evidence="2" id="KW-0677">Repeat</keyword>
<reference evidence="4" key="1">
    <citation type="submission" date="2018-12" db="EMBL/GenBank/DDBJ databases">
        <authorList>
            <person name="Sun L."/>
            <person name="Chen Z."/>
        </authorList>
    </citation>
    <scope>NUCLEOTIDE SEQUENCE [LARGE SCALE GENOMIC DNA]</scope>
    <source>
        <strain evidence="4">3-2-2</strain>
    </source>
</reference>
<sequence>MEMTIEKPQFHIQDQVIPFFNKPGIAFSFDDSFRVNDWFMYGKDIFGYYDVKVTFNINAFHHFEGQREHTQEEIDLLLELQSNGHEIAHHGFKHQDGKNYSRKKGLSGWIDDEIISLLNWMEKQVHSKTNEKFRKPVSFAFPYSEYTEGNIQELVPKYFKIVRGHLFDDNLTRFNHTGFAPSICIDSILLPDIKHIKKIMKIAKIMGSNLIIMCHSILPEEVNWADFGWGEDSIESGQWRVSPKTIREIINEARRIDMEFYTTSEIAGVASFIDRNMESWVRKQISNPDDQWISIRELSLIKELDLSNKNISNLDGIQYFTNLEKLNISNNHISDFRLLEKLPKLKNIEISNNPILNKKLLVAKDLEE</sequence>
<dbReference type="InterPro" id="IPR025875">
    <property type="entry name" value="Leu-rich_rpt_4"/>
</dbReference>
<comment type="caution">
    <text evidence="4">The sequence shown here is derived from an EMBL/GenBank/DDBJ whole genome shotgun (WGS) entry which is preliminary data.</text>
</comment>
<dbReference type="SUPFAM" id="SSF52058">
    <property type="entry name" value="L domain-like"/>
    <property type="match status" value="1"/>
</dbReference>
<feature type="domain" description="NodB homology" evidence="3">
    <location>
        <begin position="22"/>
        <end position="149"/>
    </location>
</feature>
<evidence type="ECO:0000256" key="1">
    <source>
        <dbReference type="ARBA" id="ARBA00022614"/>
    </source>
</evidence>
<dbReference type="PANTHER" id="PTHR46652:SF3">
    <property type="entry name" value="LEUCINE-RICH REPEAT-CONTAINING PROTEIN 9"/>
    <property type="match status" value="1"/>
</dbReference>
<dbReference type="Gene3D" id="3.80.10.10">
    <property type="entry name" value="Ribonuclease Inhibitor"/>
    <property type="match status" value="1"/>
</dbReference>
<dbReference type="InterPro" id="IPR032675">
    <property type="entry name" value="LRR_dom_sf"/>
</dbReference>
<dbReference type="PROSITE" id="PS51450">
    <property type="entry name" value="LRR"/>
    <property type="match status" value="1"/>
</dbReference>
<dbReference type="OrthoDB" id="2814554at2"/>
<evidence type="ECO:0000259" key="3">
    <source>
        <dbReference type="Pfam" id="PF01522"/>
    </source>
</evidence>
<dbReference type="GO" id="GO:0005975">
    <property type="term" value="P:carbohydrate metabolic process"/>
    <property type="evidence" value="ECO:0007669"/>
    <property type="project" value="InterPro"/>
</dbReference>
<keyword evidence="1" id="KW-0433">Leucine-rich repeat</keyword>
<dbReference type="Proteomes" id="UP000287156">
    <property type="component" value="Unassembled WGS sequence"/>
</dbReference>
<gene>
    <name evidence="4" type="ORF">D4T97_016005</name>
</gene>
<dbReference type="PANTHER" id="PTHR46652">
    <property type="entry name" value="LEUCINE-RICH REPEAT AND IQ DOMAIN-CONTAINING PROTEIN 1-RELATED"/>
    <property type="match status" value="1"/>
</dbReference>